<protein>
    <submittedName>
        <fullName evidence="1">Uncharacterized protein</fullName>
    </submittedName>
</protein>
<dbReference type="EMBL" id="JARJCM010000044">
    <property type="protein sequence ID" value="KAJ7036331.1"/>
    <property type="molecule type" value="Genomic_DNA"/>
</dbReference>
<sequence>MYLCASARIRPDHLHATMRNHQTSFLGAAQYEVDMHPPTARGDIYLKPTVAGDPAQYFSAILFGAVSSLPTETYGATSFEVSCPDWSASGWSKSSFTAIFKEQFRPLHTAVMADMDADYEINRFPKVQEWTSADRIVVDIWNRHRFQFASYEYPDLAASGSYFECFAKRDGSNFPFALGETVVIGANLSRVCVEYGDNDRTREYHILGKHIKAVRPAQASLSAFEIEKQCGEVVDDESDTETLVEEE</sequence>
<evidence type="ECO:0000313" key="2">
    <source>
        <dbReference type="Proteomes" id="UP001218188"/>
    </source>
</evidence>
<comment type="caution">
    <text evidence="1">The sequence shown here is derived from an EMBL/GenBank/DDBJ whole genome shotgun (WGS) entry which is preliminary data.</text>
</comment>
<reference evidence="1" key="1">
    <citation type="submission" date="2023-03" db="EMBL/GenBank/DDBJ databases">
        <title>Massive genome expansion in bonnet fungi (Mycena s.s.) driven by repeated elements and novel gene families across ecological guilds.</title>
        <authorList>
            <consortium name="Lawrence Berkeley National Laboratory"/>
            <person name="Harder C.B."/>
            <person name="Miyauchi S."/>
            <person name="Viragh M."/>
            <person name="Kuo A."/>
            <person name="Thoen E."/>
            <person name="Andreopoulos B."/>
            <person name="Lu D."/>
            <person name="Skrede I."/>
            <person name="Drula E."/>
            <person name="Henrissat B."/>
            <person name="Morin E."/>
            <person name="Kohler A."/>
            <person name="Barry K."/>
            <person name="LaButti K."/>
            <person name="Morin E."/>
            <person name="Salamov A."/>
            <person name="Lipzen A."/>
            <person name="Mereny Z."/>
            <person name="Hegedus B."/>
            <person name="Baldrian P."/>
            <person name="Stursova M."/>
            <person name="Weitz H."/>
            <person name="Taylor A."/>
            <person name="Grigoriev I.V."/>
            <person name="Nagy L.G."/>
            <person name="Martin F."/>
            <person name="Kauserud H."/>
        </authorList>
    </citation>
    <scope>NUCLEOTIDE SEQUENCE</scope>
    <source>
        <strain evidence="1">CBHHK200</strain>
    </source>
</reference>
<keyword evidence="2" id="KW-1185">Reference proteome</keyword>
<dbReference type="Proteomes" id="UP001218188">
    <property type="component" value="Unassembled WGS sequence"/>
</dbReference>
<gene>
    <name evidence="1" type="ORF">C8F04DRAFT_1181604</name>
</gene>
<dbReference type="AlphaFoldDB" id="A0AAD6SYD3"/>
<proteinExistence type="predicted"/>
<organism evidence="1 2">
    <name type="scientific">Mycena alexandri</name>
    <dbReference type="NCBI Taxonomy" id="1745969"/>
    <lineage>
        <taxon>Eukaryota</taxon>
        <taxon>Fungi</taxon>
        <taxon>Dikarya</taxon>
        <taxon>Basidiomycota</taxon>
        <taxon>Agaricomycotina</taxon>
        <taxon>Agaricomycetes</taxon>
        <taxon>Agaricomycetidae</taxon>
        <taxon>Agaricales</taxon>
        <taxon>Marasmiineae</taxon>
        <taxon>Mycenaceae</taxon>
        <taxon>Mycena</taxon>
    </lineage>
</organism>
<name>A0AAD6SYD3_9AGAR</name>
<evidence type="ECO:0000313" key="1">
    <source>
        <dbReference type="EMBL" id="KAJ7036331.1"/>
    </source>
</evidence>
<accession>A0AAD6SYD3</accession>